<dbReference type="PANTHER" id="PTHR31286">
    <property type="entry name" value="GLYCINE-RICH CELL WALL STRUCTURAL PROTEIN 1.8-LIKE"/>
    <property type="match status" value="1"/>
</dbReference>
<gene>
    <name evidence="3" type="ORF">Goari_025197</name>
</gene>
<protein>
    <recommendedName>
        <fullName evidence="2">DUF4283 domain-containing protein</fullName>
    </recommendedName>
</protein>
<feature type="domain" description="DUF4283" evidence="2">
    <location>
        <begin position="143"/>
        <end position="206"/>
    </location>
</feature>
<feature type="region of interest" description="Disordered" evidence="1">
    <location>
        <begin position="69"/>
        <end position="101"/>
    </location>
</feature>
<reference evidence="3 4" key="1">
    <citation type="journal article" date="2019" name="Genome Biol. Evol.">
        <title>Insights into the evolution of the New World diploid cottons (Gossypium, subgenus Houzingenia) based on genome sequencing.</title>
        <authorList>
            <person name="Grover C.E."/>
            <person name="Arick M.A. 2nd"/>
            <person name="Thrash A."/>
            <person name="Conover J.L."/>
            <person name="Sanders W.S."/>
            <person name="Peterson D.G."/>
            <person name="Frelichowski J.E."/>
            <person name="Scheffler J.A."/>
            <person name="Scheffler B.E."/>
            <person name="Wendel J.F."/>
        </authorList>
    </citation>
    <scope>NUCLEOTIDE SEQUENCE [LARGE SCALE GENOMIC DNA]</scope>
    <source>
        <strain evidence="3">185</strain>
        <tissue evidence="3">Leaf</tissue>
    </source>
</reference>
<dbReference type="Proteomes" id="UP000593577">
    <property type="component" value="Unassembled WGS sequence"/>
</dbReference>
<feature type="non-terminal residue" evidence="3">
    <location>
        <position position="267"/>
    </location>
</feature>
<dbReference type="AlphaFoldDB" id="A0A7J8X9S3"/>
<dbReference type="InterPro" id="IPR040256">
    <property type="entry name" value="At4g02000-like"/>
</dbReference>
<dbReference type="InterPro" id="IPR025558">
    <property type="entry name" value="DUF4283"/>
</dbReference>
<keyword evidence="4" id="KW-1185">Reference proteome</keyword>
<evidence type="ECO:0000313" key="3">
    <source>
        <dbReference type="EMBL" id="MBA0683549.1"/>
    </source>
</evidence>
<name>A0A7J8X9S3_GOSAI</name>
<dbReference type="EMBL" id="JABFAA010000006">
    <property type="protein sequence ID" value="MBA0683549.1"/>
    <property type="molecule type" value="Genomic_DNA"/>
</dbReference>
<dbReference type="Pfam" id="PF14111">
    <property type="entry name" value="DUF4283"/>
    <property type="match status" value="1"/>
</dbReference>
<dbReference type="PANTHER" id="PTHR31286:SF153">
    <property type="entry name" value="DUF4283 DOMAIN PROTEIN"/>
    <property type="match status" value="1"/>
</dbReference>
<evidence type="ECO:0000259" key="2">
    <source>
        <dbReference type="Pfam" id="PF14111"/>
    </source>
</evidence>
<proteinExistence type="predicted"/>
<evidence type="ECO:0000313" key="4">
    <source>
        <dbReference type="Proteomes" id="UP000593577"/>
    </source>
</evidence>
<evidence type="ECO:0000256" key="1">
    <source>
        <dbReference type="SAM" id="MobiDB-lite"/>
    </source>
</evidence>
<accession>A0A7J8X9S3</accession>
<sequence length="267" mass="30572">MFRIGPSRKGIRPRASCGVGHNPKNTVMTSFQSLTPASCKREQAKTTLRIEVGRPRPDEKRAWFDGIPATQSQTELGRAGGQRDSGRSHHQQKMKKEVIDKQKVRKDDASYSVRRCVVKLIDFKSTMAESLTSMKIEDEAPWRAMRNMLANLLHPLKMVAISYIGEKIFLFKFFYEINLTRVIEGGPWTFNNHLLVFHCLLEGVDPLQVPLFSMDFWIQIHDLSNGLFNETMQSNLEAFSAMPRRAMMAPSIWLREVVEIPSIDSME</sequence>
<comment type="caution">
    <text evidence="3">The sequence shown here is derived from an EMBL/GenBank/DDBJ whole genome shotgun (WGS) entry which is preliminary data.</text>
</comment>
<feature type="region of interest" description="Disordered" evidence="1">
    <location>
        <begin position="1"/>
        <end position="23"/>
    </location>
</feature>
<organism evidence="3 4">
    <name type="scientific">Gossypium aridum</name>
    <name type="common">American cotton</name>
    <name type="synonym">Erioxylum aridum</name>
    <dbReference type="NCBI Taxonomy" id="34290"/>
    <lineage>
        <taxon>Eukaryota</taxon>
        <taxon>Viridiplantae</taxon>
        <taxon>Streptophyta</taxon>
        <taxon>Embryophyta</taxon>
        <taxon>Tracheophyta</taxon>
        <taxon>Spermatophyta</taxon>
        <taxon>Magnoliopsida</taxon>
        <taxon>eudicotyledons</taxon>
        <taxon>Gunneridae</taxon>
        <taxon>Pentapetalae</taxon>
        <taxon>rosids</taxon>
        <taxon>malvids</taxon>
        <taxon>Malvales</taxon>
        <taxon>Malvaceae</taxon>
        <taxon>Malvoideae</taxon>
        <taxon>Gossypium</taxon>
    </lineage>
</organism>